<evidence type="ECO:0000256" key="5">
    <source>
        <dbReference type="ARBA" id="ARBA00023065"/>
    </source>
</evidence>
<dbReference type="STRING" id="105785.A0A2J7Q5V0"/>
<evidence type="ECO:0000256" key="6">
    <source>
        <dbReference type="ARBA" id="ARBA00023136"/>
    </source>
</evidence>
<keyword evidence="3" id="KW-0812">Transmembrane</keyword>
<protein>
    <recommendedName>
        <fullName evidence="11">Ionotropic glutamate receptor L-glutamate and glycine-binding domain-containing protein</fullName>
    </recommendedName>
</protein>
<dbReference type="InterPro" id="IPR019594">
    <property type="entry name" value="Glu/Gly-bd"/>
</dbReference>
<dbReference type="Gene3D" id="3.40.190.10">
    <property type="entry name" value="Periplasmic binding protein-like II"/>
    <property type="match status" value="1"/>
</dbReference>
<keyword evidence="9" id="KW-1071">Ligand-gated ion channel</keyword>
<evidence type="ECO:0000259" key="11">
    <source>
        <dbReference type="SMART" id="SM00918"/>
    </source>
</evidence>
<evidence type="ECO:0000256" key="1">
    <source>
        <dbReference type="ARBA" id="ARBA00004141"/>
    </source>
</evidence>
<comment type="subcellular location">
    <subcellularLocation>
        <location evidence="1">Membrane</location>
        <topology evidence="1">Multi-pass membrane protein</topology>
    </subcellularLocation>
</comment>
<dbReference type="InParanoid" id="A0A2J7Q5V0"/>
<keyword evidence="8" id="KW-0325">Glycoprotein</keyword>
<comment type="caution">
    <text evidence="12">The sequence shown here is derived from an EMBL/GenBank/DDBJ whole genome shotgun (WGS) entry which is preliminary data.</text>
</comment>
<evidence type="ECO:0000256" key="7">
    <source>
        <dbReference type="ARBA" id="ARBA00023170"/>
    </source>
</evidence>
<dbReference type="Pfam" id="PF10613">
    <property type="entry name" value="Lig_chan-Glu_bd"/>
    <property type="match status" value="1"/>
</dbReference>
<keyword evidence="2" id="KW-0813">Transport</keyword>
<dbReference type="SMART" id="SM00918">
    <property type="entry name" value="Lig_chan-Glu_bd"/>
    <property type="match status" value="1"/>
</dbReference>
<keyword evidence="5" id="KW-0406">Ion transport</keyword>
<gene>
    <name evidence="12" type="ORF">B7P43_G10053</name>
</gene>
<evidence type="ECO:0000313" key="12">
    <source>
        <dbReference type="EMBL" id="PNF23959.1"/>
    </source>
</evidence>
<proteinExistence type="predicted"/>
<name>A0A2J7Q5V0_9NEOP</name>
<keyword evidence="6" id="KW-0472">Membrane</keyword>
<keyword evidence="13" id="KW-1185">Reference proteome</keyword>
<evidence type="ECO:0000256" key="8">
    <source>
        <dbReference type="ARBA" id="ARBA00023180"/>
    </source>
</evidence>
<keyword evidence="7" id="KW-0675">Receptor</keyword>
<dbReference type="SUPFAM" id="SSF53850">
    <property type="entry name" value="Periplasmic binding protein-like II"/>
    <property type="match status" value="1"/>
</dbReference>
<sequence>MLLIFCLQQGIFANVKRFEGNKAVEFDGYMVELWRALQQELNFTTQFRVPKDKVFGSLSENQTWNGMIKMIIDGEAEFGVGGFVCSVERMAVVDYLPPTRTFK</sequence>
<organism evidence="12 13">
    <name type="scientific">Cryptotermes secundus</name>
    <dbReference type="NCBI Taxonomy" id="105785"/>
    <lineage>
        <taxon>Eukaryota</taxon>
        <taxon>Metazoa</taxon>
        <taxon>Ecdysozoa</taxon>
        <taxon>Arthropoda</taxon>
        <taxon>Hexapoda</taxon>
        <taxon>Insecta</taxon>
        <taxon>Pterygota</taxon>
        <taxon>Neoptera</taxon>
        <taxon>Polyneoptera</taxon>
        <taxon>Dictyoptera</taxon>
        <taxon>Blattodea</taxon>
        <taxon>Blattoidea</taxon>
        <taxon>Termitoidae</taxon>
        <taxon>Kalotermitidae</taxon>
        <taxon>Cryptotermitinae</taxon>
        <taxon>Cryptotermes</taxon>
    </lineage>
</organism>
<evidence type="ECO:0000256" key="10">
    <source>
        <dbReference type="ARBA" id="ARBA00023303"/>
    </source>
</evidence>
<evidence type="ECO:0000256" key="4">
    <source>
        <dbReference type="ARBA" id="ARBA00022989"/>
    </source>
</evidence>
<evidence type="ECO:0000256" key="3">
    <source>
        <dbReference type="ARBA" id="ARBA00022692"/>
    </source>
</evidence>
<evidence type="ECO:0000256" key="9">
    <source>
        <dbReference type="ARBA" id="ARBA00023286"/>
    </source>
</evidence>
<reference evidence="12 13" key="1">
    <citation type="submission" date="2017-12" db="EMBL/GenBank/DDBJ databases">
        <title>Hemimetabolous genomes reveal molecular basis of termite eusociality.</title>
        <authorList>
            <person name="Harrison M.C."/>
            <person name="Jongepier E."/>
            <person name="Robertson H.M."/>
            <person name="Arning N."/>
            <person name="Bitard-Feildel T."/>
            <person name="Chao H."/>
            <person name="Childers C.P."/>
            <person name="Dinh H."/>
            <person name="Doddapaneni H."/>
            <person name="Dugan S."/>
            <person name="Gowin J."/>
            <person name="Greiner C."/>
            <person name="Han Y."/>
            <person name="Hu H."/>
            <person name="Hughes D.S.T."/>
            <person name="Huylmans A.-K."/>
            <person name="Kemena C."/>
            <person name="Kremer L.P.M."/>
            <person name="Lee S.L."/>
            <person name="Lopez-Ezquerra A."/>
            <person name="Mallet L."/>
            <person name="Monroy-Kuhn J.M."/>
            <person name="Moser A."/>
            <person name="Murali S.C."/>
            <person name="Muzny D.M."/>
            <person name="Otani S."/>
            <person name="Piulachs M.-D."/>
            <person name="Poelchau M."/>
            <person name="Qu J."/>
            <person name="Schaub F."/>
            <person name="Wada-Katsumata A."/>
            <person name="Worley K.C."/>
            <person name="Xie Q."/>
            <person name="Ylla G."/>
            <person name="Poulsen M."/>
            <person name="Gibbs R.A."/>
            <person name="Schal C."/>
            <person name="Richards S."/>
            <person name="Belles X."/>
            <person name="Korb J."/>
            <person name="Bornberg-Bauer E."/>
        </authorList>
    </citation>
    <scope>NUCLEOTIDE SEQUENCE [LARGE SCALE GENOMIC DNA]</scope>
    <source>
        <tissue evidence="12">Whole body</tissue>
    </source>
</reference>
<keyword evidence="4" id="KW-1133">Transmembrane helix</keyword>
<evidence type="ECO:0000313" key="13">
    <source>
        <dbReference type="Proteomes" id="UP000235965"/>
    </source>
</evidence>
<dbReference type="AlphaFoldDB" id="A0A2J7Q5V0"/>
<dbReference type="EMBL" id="NEVH01017544">
    <property type="protein sequence ID" value="PNF23959.1"/>
    <property type="molecule type" value="Genomic_DNA"/>
</dbReference>
<accession>A0A2J7Q5V0</accession>
<evidence type="ECO:0000256" key="2">
    <source>
        <dbReference type="ARBA" id="ARBA00022448"/>
    </source>
</evidence>
<feature type="domain" description="Ionotropic glutamate receptor L-glutamate and glycine-binding" evidence="11">
    <location>
        <begin position="11"/>
        <end position="73"/>
    </location>
</feature>
<dbReference type="GO" id="GO:0015276">
    <property type="term" value="F:ligand-gated monoatomic ion channel activity"/>
    <property type="evidence" value="ECO:0007669"/>
    <property type="project" value="InterPro"/>
</dbReference>
<dbReference type="GO" id="GO:0016020">
    <property type="term" value="C:membrane"/>
    <property type="evidence" value="ECO:0007669"/>
    <property type="project" value="UniProtKB-SubCell"/>
</dbReference>
<dbReference type="Proteomes" id="UP000235965">
    <property type="component" value="Unassembled WGS sequence"/>
</dbReference>
<keyword evidence="10" id="KW-0407">Ion channel</keyword>